<keyword evidence="5 12" id="KW-0812">Transmembrane</keyword>
<accession>A0AAN8EA45</accession>
<feature type="region of interest" description="Disordered" evidence="11">
    <location>
        <begin position="698"/>
        <end position="719"/>
    </location>
</feature>
<dbReference type="PANTHER" id="PTHR14043:SF2">
    <property type="entry name" value="HOMEOBOX PROTEIN CUT"/>
    <property type="match status" value="1"/>
</dbReference>
<feature type="compositionally biased region" description="Low complexity" evidence="11">
    <location>
        <begin position="495"/>
        <end position="504"/>
    </location>
</feature>
<evidence type="ECO:0000259" key="14">
    <source>
        <dbReference type="Pfam" id="PF25398"/>
    </source>
</evidence>
<dbReference type="EMBL" id="JAKLMC020000040">
    <property type="protein sequence ID" value="KAK5948985.1"/>
    <property type="molecule type" value="Genomic_DNA"/>
</dbReference>
<evidence type="ECO:0000256" key="9">
    <source>
        <dbReference type="ARBA" id="ARBA00023136"/>
    </source>
</evidence>
<proteinExistence type="inferred from homology"/>
<feature type="region of interest" description="Disordered" evidence="11">
    <location>
        <begin position="378"/>
        <end position="401"/>
    </location>
</feature>
<comment type="similarity">
    <text evidence="2">Belongs to the CASP family.</text>
</comment>
<evidence type="ECO:0000256" key="3">
    <source>
        <dbReference type="ARBA" id="ARBA00018691"/>
    </source>
</evidence>
<dbReference type="Proteomes" id="UP001316803">
    <property type="component" value="Unassembled WGS sequence"/>
</dbReference>
<feature type="transmembrane region" description="Helical" evidence="12">
    <location>
        <begin position="660"/>
        <end position="678"/>
    </location>
</feature>
<dbReference type="InterPro" id="IPR012955">
    <property type="entry name" value="CASP_C"/>
</dbReference>
<keyword evidence="6 12" id="KW-1133">Transmembrane helix</keyword>
<evidence type="ECO:0000256" key="4">
    <source>
        <dbReference type="ARBA" id="ARBA00022448"/>
    </source>
</evidence>
<dbReference type="InterPro" id="IPR057476">
    <property type="entry name" value="Cux_N"/>
</dbReference>
<feature type="region of interest" description="Disordered" evidence="11">
    <location>
        <begin position="165"/>
        <end position="199"/>
    </location>
</feature>
<evidence type="ECO:0000256" key="10">
    <source>
        <dbReference type="SAM" id="Coils"/>
    </source>
</evidence>
<evidence type="ECO:0000256" key="8">
    <source>
        <dbReference type="ARBA" id="ARBA00023054"/>
    </source>
</evidence>
<dbReference type="GO" id="GO:0000139">
    <property type="term" value="C:Golgi membrane"/>
    <property type="evidence" value="ECO:0007669"/>
    <property type="project" value="UniProtKB-SubCell"/>
</dbReference>
<protein>
    <recommendedName>
        <fullName evidence="3">Protein CASP</fullName>
    </recommendedName>
</protein>
<feature type="coiled-coil region" evidence="10">
    <location>
        <begin position="267"/>
        <end position="294"/>
    </location>
</feature>
<evidence type="ECO:0000256" key="12">
    <source>
        <dbReference type="SAM" id="Phobius"/>
    </source>
</evidence>
<feature type="coiled-coil region" evidence="10">
    <location>
        <begin position="526"/>
        <end position="567"/>
    </location>
</feature>
<feature type="region of interest" description="Disordered" evidence="11">
    <location>
        <begin position="465"/>
        <end position="507"/>
    </location>
</feature>
<evidence type="ECO:0000256" key="5">
    <source>
        <dbReference type="ARBA" id="ARBA00022692"/>
    </source>
</evidence>
<evidence type="ECO:0000256" key="11">
    <source>
        <dbReference type="SAM" id="MobiDB-lite"/>
    </source>
</evidence>
<sequence length="719" mass="80155">MDAIAVAEASAADQVDGTKASSNSTNGETDNRFQKAIAAWRSIGFASLIPQLDTTATDIVNHQKDAVLERKDVAQKTKDFRKLDDAGKLAEYKGLLKAYQGFVDLLTTHGKESSSAFLQLYTTISEAPDPFPLLEASVEALVTSEDTLPRITQENTELQKRVNKLSQELESTESKLQTERQARQEAEEGSGRKTEDVEASWRKVMEEKESNWATKEKMLEEKIENQDRLFKELRANYEVSQRLGKDEQDNAAQKAASAELQLVVSDLEKTSTRLAEMEARNEQLRIELAQVASQSSRSAEEDPQVLRLQSENSSLLRRFESMRFDREGEKRKTDEHVKQLERQRKSAMDEAQDLRARLQKCSDYDEVKRELNMLKSIELSAEDDGDEDATTQNSSADGKKNSLEQLLLARNKKLSEDLTLLRVSHKELTEQVDQLKLDLSQSRNDLEESQKLSARLENDLSDLQEEAASGLPSSGRSVAGTYVSRYPQSTRRGRSSPTSSIISGFDGHSRGSLGAGEALGGGSGILPMVQAQRDRFKQKTQQLEEELQKTYATVTSLRQEVASLQKDNLTLYEKTRYVSAYSRGGASSSAYGQDPSHTSVNVADERGDRWKAQYEANISPFAAFRGREAARAYKRMNMPERMVFSLTRIVLATRTSRNLFAGYCMALHLLVFLMLYWMSAAGAASSHMVPVTSTGGSAGAVGMKDPSPHAADWRQEDFG</sequence>
<feature type="compositionally biased region" description="Acidic residues" evidence="11">
    <location>
        <begin position="380"/>
        <end position="389"/>
    </location>
</feature>
<evidence type="ECO:0000259" key="13">
    <source>
        <dbReference type="Pfam" id="PF08172"/>
    </source>
</evidence>
<evidence type="ECO:0000256" key="6">
    <source>
        <dbReference type="ARBA" id="ARBA00022989"/>
    </source>
</evidence>
<evidence type="ECO:0000256" key="7">
    <source>
        <dbReference type="ARBA" id="ARBA00023034"/>
    </source>
</evidence>
<evidence type="ECO:0000256" key="2">
    <source>
        <dbReference type="ARBA" id="ARBA00006415"/>
    </source>
</evidence>
<keyword evidence="7" id="KW-0333">Golgi apparatus</keyword>
<dbReference type="AlphaFoldDB" id="A0AAN8EA45"/>
<keyword evidence="8 10" id="KW-0175">Coiled coil</keyword>
<dbReference type="GO" id="GO:0006891">
    <property type="term" value="P:intra-Golgi vesicle-mediated transport"/>
    <property type="evidence" value="ECO:0007669"/>
    <property type="project" value="InterPro"/>
</dbReference>
<dbReference type="PANTHER" id="PTHR14043">
    <property type="entry name" value="CCAAT DISPLACEMENT PROTEIN-RELATED"/>
    <property type="match status" value="1"/>
</dbReference>
<feature type="domain" description="CASP C-terminal" evidence="13">
    <location>
        <begin position="434"/>
        <end position="680"/>
    </location>
</feature>
<feature type="region of interest" description="Disordered" evidence="11">
    <location>
        <begin position="326"/>
        <end position="351"/>
    </location>
</feature>
<comment type="caution">
    <text evidence="15">The sequence shown here is derived from an EMBL/GenBank/DDBJ whole genome shotgun (WGS) entry which is preliminary data.</text>
</comment>
<evidence type="ECO:0000313" key="15">
    <source>
        <dbReference type="EMBL" id="KAK5948985.1"/>
    </source>
</evidence>
<dbReference type="Pfam" id="PF08172">
    <property type="entry name" value="CASP_C"/>
    <property type="match status" value="1"/>
</dbReference>
<feature type="compositionally biased region" description="Basic and acidic residues" evidence="11">
    <location>
        <begin position="172"/>
        <end position="199"/>
    </location>
</feature>
<reference evidence="15 16" key="1">
    <citation type="submission" date="2022-12" db="EMBL/GenBank/DDBJ databases">
        <title>Genomic features and morphological characterization of a novel Knufia sp. strain isolated from spacecraft assembly facility.</title>
        <authorList>
            <person name="Teixeira M."/>
            <person name="Chander A.M."/>
            <person name="Stajich J.E."/>
            <person name="Venkateswaran K."/>
        </authorList>
    </citation>
    <scope>NUCLEOTIDE SEQUENCE [LARGE SCALE GENOMIC DNA]</scope>
    <source>
        <strain evidence="15 16">FJI-L2-BK-P2</strain>
    </source>
</reference>
<feature type="domain" description="Cux N-terminal" evidence="14">
    <location>
        <begin position="29"/>
        <end position="140"/>
    </location>
</feature>
<keyword evidence="4" id="KW-0813">Transport</keyword>
<evidence type="ECO:0000313" key="16">
    <source>
        <dbReference type="Proteomes" id="UP001316803"/>
    </source>
</evidence>
<gene>
    <name evidence="15" type="ORF">OHC33_009906</name>
</gene>
<name>A0AAN8EA45_9EURO</name>
<evidence type="ECO:0000256" key="1">
    <source>
        <dbReference type="ARBA" id="ARBA00004409"/>
    </source>
</evidence>
<comment type="subcellular location">
    <subcellularLocation>
        <location evidence="1">Golgi apparatus membrane</location>
        <topology evidence="1">Single-pass type IV membrane protein</topology>
    </subcellularLocation>
</comment>
<keyword evidence="9 12" id="KW-0472">Membrane</keyword>
<dbReference type="Pfam" id="PF25398">
    <property type="entry name" value="CUX1_N"/>
    <property type="match status" value="1"/>
</dbReference>
<keyword evidence="16" id="KW-1185">Reference proteome</keyword>
<organism evidence="15 16">
    <name type="scientific">Knufia fluminis</name>
    <dbReference type="NCBI Taxonomy" id="191047"/>
    <lineage>
        <taxon>Eukaryota</taxon>
        <taxon>Fungi</taxon>
        <taxon>Dikarya</taxon>
        <taxon>Ascomycota</taxon>
        <taxon>Pezizomycotina</taxon>
        <taxon>Eurotiomycetes</taxon>
        <taxon>Chaetothyriomycetidae</taxon>
        <taxon>Chaetothyriales</taxon>
        <taxon>Trichomeriaceae</taxon>
        <taxon>Knufia</taxon>
    </lineage>
</organism>